<evidence type="ECO:0000313" key="2">
    <source>
        <dbReference type="EMBL" id="PPI16853.1"/>
    </source>
</evidence>
<evidence type="ECO:0000313" key="4">
    <source>
        <dbReference type="Proteomes" id="UP000237966"/>
    </source>
</evidence>
<dbReference type="Proteomes" id="UP000052979">
    <property type="component" value="Unassembled WGS sequence"/>
</dbReference>
<evidence type="ECO:0000313" key="3">
    <source>
        <dbReference type="Proteomes" id="UP000052979"/>
    </source>
</evidence>
<comment type="caution">
    <text evidence="1">The sequence shown here is derived from an EMBL/GenBank/DDBJ whole genome shotgun (WGS) entry which is preliminary data.</text>
</comment>
<organism evidence="1 3">
    <name type="scientific">Rathayibacter toxicus</name>
    <dbReference type="NCBI Taxonomy" id="145458"/>
    <lineage>
        <taxon>Bacteria</taxon>
        <taxon>Bacillati</taxon>
        <taxon>Actinomycetota</taxon>
        <taxon>Actinomycetes</taxon>
        <taxon>Micrococcales</taxon>
        <taxon>Microbacteriaceae</taxon>
        <taxon>Rathayibacter</taxon>
    </lineage>
</organism>
<reference evidence="2 4" key="2">
    <citation type="submission" date="2018-02" db="EMBL/GenBank/DDBJ databases">
        <title>Bacteriophage NCPPB3778 and a type I-E CRISPR drive the evolution of the US Biological Select Agent, Rathayibacter toxicus.</title>
        <authorList>
            <person name="Davis E.W.II."/>
            <person name="Tabima J.F."/>
            <person name="Weisberg A.J."/>
            <person name="Lopes L.D."/>
            <person name="Wiseman M.S."/>
            <person name="Wiseman M.S."/>
            <person name="Pupko T."/>
            <person name="Belcher M.S."/>
            <person name="Sechler A.J."/>
            <person name="Tancos M.A."/>
            <person name="Schroeder B.K."/>
            <person name="Murray T.D."/>
            <person name="Luster D.G."/>
            <person name="Schneider W.L."/>
            <person name="Rogers E."/>
            <person name="Andreote F.D."/>
            <person name="Grunwald N.J."/>
            <person name="Putnam M.L."/>
            <person name="Chang J.H."/>
        </authorList>
    </citation>
    <scope>NUCLEOTIDE SEQUENCE [LARGE SCALE GENOMIC DNA]</scope>
    <source>
        <strain evidence="2 4">FH99</strain>
    </source>
</reference>
<gene>
    <name evidence="2" type="ORF">C5C51_01100</name>
    <name evidence="1" type="ORF">VT73_00690</name>
</gene>
<sequence>MIVHLDADAVVLDSLDPLIQAAVEHGFAATGEIPPSNMKTHFWGMPEVTGRALRDVERADQTSAYQAITERFGPLDEESITFNSGIWATRRNYYADRMRPVLNFIKDYHREIWGLEQAMLNIAAFYANQEEPFREVGSRFNSRAEYSYFNDHFSASGYRIASPRVLTNLAIARENPWHKVRLNGVGGSIAVLHFVWKPKPWEAPSSLWEVWEFFADMTPDWRSVASPEGASAIIPATNSEGWVSL</sequence>
<reference evidence="1 3" key="1">
    <citation type="submission" date="2015-04" db="EMBL/GenBank/DDBJ databases">
        <title>Draft genome sequence of Rathayibacter toxicus strain FH-142 (AKA 70134 or CS 32), a Western Australian isolate.</title>
        <authorList>
            <consortium name="Consortium for Microbial Forensics and Genomics (microFORGE)"/>
            <person name="Knight B.M."/>
            <person name="Roberts D.P."/>
            <person name="Lin D."/>
            <person name="Hari K."/>
            <person name="Fletcher J."/>
            <person name="Melcher U."/>
            <person name="Blagden T."/>
            <person name="Luster D.G."/>
            <person name="Sechler A.J."/>
            <person name="Schneider W.L."/>
            <person name="Winegar R.A."/>
        </authorList>
    </citation>
    <scope>NUCLEOTIDE SEQUENCE [LARGE SCALE GENOMIC DNA]</scope>
    <source>
        <strain evidence="1 3">FH142</strain>
    </source>
</reference>
<dbReference type="Gene3D" id="3.90.550.10">
    <property type="entry name" value="Spore Coat Polysaccharide Biosynthesis Protein SpsA, Chain A"/>
    <property type="match status" value="1"/>
</dbReference>
<protein>
    <recommendedName>
        <fullName evidence="5">Glycosyl transferase</fullName>
    </recommendedName>
</protein>
<evidence type="ECO:0000313" key="1">
    <source>
        <dbReference type="EMBL" id="KKM47245.1"/>
    </source>
</evidence>
<proteinExistence type="predicted"/>
<keyword evidence="3" id="KW-1185">Reference proteome</keyword>
<dbReference type="EMBL" id="LBFI01000002">
    <property type="protein sequence ID" value="KKM47245.1"/>
    <property type="molecule type" value="Genomic_DNA"/>
</dbReference>
<accession>A0A0U1PW91</accession>
<dbReference type="Proteomes" id="UP000237966">
    <property type="component" value="Unassembled WGS sequence"/>
</dbReference>
<dbReference type="EMBL" id="PSWU01000002">
    <property type="protein sequence ID" value="PPI16853.1"/>
    <property type="molecule type" value="Genomic_DNA"/>
</dbReference>
<dbReference type="AlphaFoldDB" id="A0A0U1PW91"/>
<dbReference type="SUPFAM" id="SSF53448">
    <property type="entry name" value="Nucleotide-diphospho-sugar transferases"/>
    <property type="match status" value="1"/>
</dbReference>
<dbReference type="STRING" id="145458.APU90_05135"/>
<evidence type="ECO:0008006" key="5">
    <source>
        <dbReference type="Google" id="ProtNLM"/>
    </source>
</evidence>
<dbReference type="PATRIC" id="fig|145458.8.peg.532"/>
<dbReference type="InterPro" id="IPR029044">
    <property type="entry name" value="Nucleotide-diphossugar_trans"/>
</dbReference>
<name>A0A0U1PW91_9MICO</name>